<sequence>MHAEALTQLAQVMRKSDLKKRYLKPVKLITPLQSAWVRCLLDVWGEKYGGRVGPDSGKCSVIGRLMIRQEWNDRESERIMDVVNNLHKQGYRGDELFIKAKQLINPQHSVSNLLDRANEQEDADLVESVICSTFAPDNPIRHVAIKYYCDRKCAQDIAYELSRLTGIHPENAKTRIKWCRQLLEASVYHAIRNEVEAKRFDNAA</sequence>
<name>A0A1X1EEW7_9GAMM</name>
<protein>
    <submittedName>
        <fullName evidence="1">Uncharacterized protein</fullName>
    </submittedName>
</protein>
<accession>A0A1X1EEW7</accession>
<reference evidence="1 2" key="1">
    <citation type="submission" date="2018-01" db="EMBL/GenBank/DDBJ databases">
        <title>Complete and assembled Genome of Pantoea gaviniae DSM22758T.</title>
        <authorList>
            <person name="Stevens M.J.A."/>
            <person name="Zurfluh K."/>
            <person name="Stephan R."/>
        </authorList>
    </citation>
    <scope>NUCLEOTIDE SEQUENCE [LARGE SCALE GENOMIC DNA]</scope>
    <source>
        <strain evidence="1 2">DSM 22758</strain>
    </source>
</reference>
<evidence type="ECO:0000313" key="1">
    <source>
        <dbReference type="EMBL" id="AUX94251.1"/>
    </source>
</evidence>
<organism evidence="1 2">
    <name type="scientific">Mixta gaviniae</name>
    <dbReference type="NCBI Taxonomy" id="665914"/>
    <lineage>
        <taxon>Bacteria</taxon>
        <taxon>Pseudomonadati</taxon>
        <taxon>Pseudomonadota</taxon>
        <taxon>Gammaproteobacteria</taxon>
        <taxon>Enterobacterales</taxon>
        <taxon>Erwiniaceae</taxon>
        <taxon>Mixta</taxon>
    </lineage>
</organism>
<dbReference type="RefSeq" id="WP_104958082.1">
    <property type="nucleotide sequence ID" value="NZ_CP026377.1"/>
</dbReference>
<proteinExistence type="predicted"/>
<dbReference type="AlphaFoldDB" id="A0A1X1EEW7"/>
<evidence type="ECO:0000313" key="2">
    <source>
        <dbReference type="Proteomes" id="UP000238365"/>
    </source>
</evidence>
<keyword evidence="2" id="KW-1185">Reference proteome</keyword>
<dbReference type="EMBL" id="CP026377">
    <property type="protein sequence ID" value="AUX94251.1"/>
    <property type="molecule type" value="Genomic_DNA"/>
</dbReference>
<dbReference type="OrthoDB" id="6475516at2"/>
<gene>
    <name evidence="1" type="ORF">C2E15_14985</name>
</gene>
<dbReference type="Proteomes" id="UP000238365">
    <property type="component" value="Chromosome"/>
</dbReference>
<dbReference type="KEGG" id="pgz:C2E15_14985"/>